<gene>
    <name evidence="3" type="ORF">GQX73_g327</name>
</gene>
<protein>
    <recommendedName>
        <fullName evidence="5">Zn(2)-C6 fungal-type domain-containing protein</fullName>
    </recommendedName>
</protein>
<evidence type="ECO:0000313" key="3">
    <source>
        <dbReference type="EMBL" id="KAF2973193.1"/>
    </source>
</evidence>
<evidence type="ECO:0000256" key="1">
    <source>
        <dbReference type="ARBA" id="ARBA00022801"/>
    </source>
</evidence>
<dbReference type="GO" id="GO:0001228">
    <property type="term" value="F:DNA-binding transcription activator activity, RNA polymerase II-specific"/>
    <property type="evidence" value="ECO:0007669"/>
    <property type="project" value="TreeGrafter"/>
</dbReference>
<dbReference type="CDD" id="cd00067">
    <property type="entry name" value="GAL4"/>
    <property type="match status" value="1"/>
</dbReference>
<dbReference type="OrthoDB" id="3225429at2759"/>
<dbReference type="InterPro" id="IPR029058">
    <property type="entry name" value="AB_hydrolase_fold"/>
</dbReference>
<evidence type="ECO:0008006" key="5">
    <source>
        <dbReference type="Google" id="ProtNLM"/>
    </source>
</evidence>
<reference evidence="3 4" key="1">
    <citation type="submission" date="2019-12" db="EMBL/GenBank/DDBJ databases">
        <title>Draft genome sequence of the ascomycete Xylaria multiplex DSM 110363.</title>
        <authorList>
            <person name="Buettner E."/>
            <person name="Kellner H."/>
        </authorList>
    </citation>
    <scope>NUCLEOTIDE SEQUENCE [LARGE SCALE GENOMIC DNA]</scope>
    <source>
        <strain evidence="3 4">DSM 110363</strain>
    </source>
</reference>
<dbReference type="InterPro" id="IPR021858">
    <property type="entry name" value="Fun_TF"/>
</dbReference>
<dbReference type="InParanoid" id="A0A7C8N0P9"/>
<keyword evidence="2" id="KW-0539">Nucleus</keyword>
<name>A0A7C8N0P9_9PEZI</name>
<dbReference type="GO" id="GO:0052689">
    <property type="term" value="F:carboxylic ester hydrolase activity"/>
    <property type="evidence" value="ECO:0007669"/>
    <property type="project" value="UniProtKB-ARBA"/>
</dbReference>
<dbReference type="SUPFAM" id="SSF53474">
    <property type="entry name" value="alpha/beta-Hydrolases"/>
    <property type="match status" value="1"/>
</dbReference>
<dbReference type="EMBL" id="WUBL01000002">
    <property type="protein sequence ID" value="KAF2973193.1"/>
    <property type="molecule type" value="Genomic_DNA"/>
</dbReference>
<sequence length="496" mass="54377">MSAHASRLANRDENVTVIAAWTRCATSSVNCSQATYNEYHEQTCTTCDSLESEYKPLPLQKPTKLSMSLEKLPASGFLDFSAVYFQAQPGAVLKAPCGEEKPQCWNCRVHNASCVYEAIASRPAREPEPEPELEPALQLQEPSTFTHAHMELLHHYTVSTALTLSSNAQVREVWQDRVPRLALHTDYVLHALLAVSALHLARLRPSAGHSYWTMGVQLYQTALGQAKTAMEHISEQNSKNREFVAQSLPREEEFDEEEDLLSWVFLFRGTKMLLMPAYEKPLHNGPLAPMFEQGAERVRMLQAHSTADAMFVDDKLLQTILQKLPGGISLPVEYPAGVAQNTTAGETFVIDTIKQGLRDCPGQKYVLLGYSQGATLMLRALDRLNCEALDAISSITLFGNPYRLPGKLSSVNGAGQPGNNATVGLFVKSAIANNQTIPQLSRSLDQSGKVLDYCLEGDGVCAPNPACSCQLPAGHLSYGLVASVHDTAIEHVVSRL</sequence>
<dbReference type="PANTHER" id="PTHR47784:SF5">
    <property type="entry name" value="STEROL UPTAKE CONTROL PROTEIN 2"/>
    <property type="match status" value="1"/>
</dbReference>
<accession>A0A7C8N0P9</accession>
<dbReference type="InterPro" id="IPR053157">
    <property type="entry name" value="Sterol_Uptake_Regulator"/>
</dbReference>
<dbReference type="PANTHER" id="PTHR47784">
    <property type="entry name" value="STEROL UPTAKE CONTROL PROTEIN 2"/>
    <property type="match status" value="1"/>
</dbReference>
<keyword evidence="4" id="KW-1185">Reference proteome</keyword>
<dbReference type="AlphaFoldDB" id="A0A7C8N0P9"/>
<comment type="caution">
    <text evidence="3">The sequence shown here is derived from an EMBL/GenBank/DDBJ whole genome shotgun (WGS) entry which is preliminary data.</text>
</comment>
<dbReference type="GO" id="GO:0008270">
    <property type="term" value="F:zinc ion binding"/>
    <property type="evidence" value="ECO:0007669"/>
    <property type="project" value="InterPro"/>
</dbReference>
<dbReference type="InterPro" id="IPR000675">
    <property type="entry name" value="Cutinase/axe"/>
</dbReference>
<dbReference type="Gene3D" id="3.40.50.1820">
    <property type="entry name" value="alpha/beta hydrolase"/>
    <property type="match status" value="1"/>
</dbReference>
<dbReference type="Pfam" id="PF01083">
    <property type="entry name" value="Cutinase"/>
    <property type="match status" value="1"/>
</dbReference>
<organism evidence="3 4">
    <name type="scientific">Xylaria multiplex</name>
    <dbReference type="NCBI Taxonomy" id="323545"/>
    <lineage>
        <taxon>Eukaryota</taxon>
        <taxon>Fungi</taxon>
        <taxon>Dikarya</taxon>
        <taxon>Ascomycota</taxon>
        <taxon>Pezizomycotina</taxon>
        <taxon>Sordariomycetes</taxon>
        <taxon>Xylariomycetidae</taxon>
        <taxon>Xylariales</taxon>
        <taxon>Xylariaceae</taxon>
        <taxon>Xylaria</taxon>
    </lineage>
</organism>
<evidence type="ECO:0000313" key="4">
    <source>
        <dbReference type="Proteomes" id="UP000481858"/>
    </source>
</evidence>
<dbReference type="Proteomes" id="UP000481858">
    <property type="component" value="Unassembled WGS sequence"/>
</dbReference>
<proteinExistence type="predicted"/>
<evidence type="ECO:0000256" key="2">
    <source>
        <dbReference type="ARBA" id="ARBA00023242"/>
    </source>
</evidence>
<dbReference type="InterPro" id="IPR001138">
    <property type="entry name" value="Zn2Cys6_DnaBD"/>
</dbReference>
<dbReference type="SMART" id="SM01110">
    <property type="entry name" value="Cutinase"/>
    <property type="match status" value="1"/>
</dbReference>
<keyword evidence="1" id="KW-0378">Hydrolase</keyword>
<dbReference type="Pfam" id="PF11951">
    <property type="entry name" value="Fungal_trans_2"/>
    <property type="match status" value="1"/>
</dbReference>